<comment type="similarity">
    <text evidence="2">Belongs to the tellurite-resistance/dicarboxylate transporter (TDT) family.</text>
</comment>
<dbReference type="RefSeq" id="XP_007864549.1">
    <property type="nucleotide sequence ID" value="XM_007866358.1"/>
</dbReference>
<dbReference type="OrthoDB" id="1099at2759"/>
<keyword evidence="6 8" id="KW-1133">Transmembrane helix</keyword>
<dbReference type="InterPro" id="IPR051629">
    <property type="entry name" value="Sulfite_efflux_TDT"/>
</dbReference>
<dbReference type="eggNOG" id="ENOG502QT02">
    <property type="taxonomic scope" value="Eukaryota"/>
</dbReference>
<feature type="transmembrane region" description="Helical" evidence="8">
    <location>
        <begin position="353"/>
        <end position="375"/>
    </location>
</feature>
<keyword evidence="10" id="KW-1185">Reference proteome</keyword>
<dbReference type="PANTHER" id="PTHR31686">
    <property type="match status" value="1"/>
</dbReference>
<comment type="subcellular location">
    <subcellularLocation>
        <location evidence="1">Cell membrane</location>
        <topology evidence="1">Multi-pass membrane protein</topology>
    </subcellularLocation>
</comment>
<dbReference type="InterPro" id="IPR004695">
    <property type="entry name" value="SLAC1/Mae1/Ssu1/TehA"/>
</dbReference>
<evidence type="ECO:0008006" key="11">
    <source>
        <dbReference type="Google" id="ProtNLM"/>
    </source>
</evidence>
<name>S7QDP8_GLOTA</name>
<dbReference type="PANTHER" id="PTHR31686:SF1">
    <property type="entry name" value="SULFITE EFFLUX PUMP SSU1"/>
    <property type="match status" value="1"/>
</dbReference>
<feature type="transmembrane region" description="Helical" evidence="8">
    <location>
        <begin position="61"/>
        <end position="82"/>
    </location>
</feature>
<dbReference type="OMA" id="AWHAVIM"/>
<evidence type="ECO:0000313" key="10">
    <source>
        <dbReference type="Proteomes" id="UP000030669"/>
    </source>
</evidence>
<dbReference type="GO" id="GO:0005886">
    <property type="term" value="C:plasma membrane"/>
    <property type="evidence" value="ECO:0007669"/>
    <property type="project" value="UniProtKB-SubCell"/>
</dbReference>
<evidence type="ECO:0000256" key="3">
    <source>
        <dbReference type="ARBA" id="ARBA00022448"/>
    </source>
</evidence>
<dbReference type="Gene3D" id="1.50.10.150">
    <property type="entry name" value="Voltage-dependent anion channel"/>
    <property type="match status" value="1"/>
</dbReference>
<dbReference type="HOGENOM" id="CLU_030057_6_0_1"/>
<evidence type="ECO:0000256" key="8">
    <source>
        <dbReference type="SAM" id="Phobius"/>
    </source>
</evidence>
<keyword evidence="3" id="KW-0813">Transport</keyword>
<evidence type="ECO:0000256" key="6">
    <source>
        <dbReference type="ARBA" id="ARBA00022989"/>
    </source>
</evidence>
<feature type="transmembrane region" description="Helical" evidence="8">
    <location>
        <begin position="171"/>
        <end position="188"/>
    </location>
</feature>
<sequence length="439" mass="48812">MSSTPSSYSTMAASRPPLKSWKECIRHFTWAWHTVIMGTGVLSGLANSFPFGTGSTVLKVFFMLFFWLNFVLFIIICSATIARYVLFPEVWGIMLRHPAQSMFMGAFPMGAATLINAALILNQEWHWGGKSFLWAIWAFWWMDLLVSYAVAFGMVFTMMIKQDHSFEKMTAVWLLPVVTLIVASSSGGNIAPALREHNETIAILTSGFSYTMVIIGLSLAIMMITVYLARIIIHGPPDTSLILSSFITLGPLGQGGYSLLQSGQDLAQFLPLHNTGMFPQSALVGQMIFAVSFCGAYILWSMGICWIIIAICSIVHVAKKGKIPFAMTYWGLIFPNGVFAMLTVKLADVLDSYTFRVFGAFWSGLVLVIWVFVAVKTIPAIMDRSIFKAPYLSDAIATEPPMRAPKDIEIGKEKPLPPIQINGQMQDRSYETIVPMMRR</sequence>
<evidence type="ECO:0000256" key="2">
    <source>
        <dbReference type="ARBA" id="ARBA00008566"/>
    </source>
</evidence>
<dbReference type="Proteomes" id="UP000030669">
    <property type="component" value="Unassembled WGS sequence"/>
</dbReference>
<evidence type="ECO:0000256" key="4">
    <source>
        <dbReference type="ARBA" id="ARBA00022475"/>
    </source>
</evidence>
<evidence type="ECO:0000256" key="1">
    <source>
        <dbReference type="ARBA" id="ARBA00004651"/>
    </source>
</evidence>
<organism evidence="9 10">
    <name type="scientific">Gloeophyllum trabeum (strain ATCC 11539 / FP-39264 / Madison 617)</name>
    <name type="common">Brown rot fungus</name>
    <dbReference type="NCBI Taxonomy" id="670483"/>
    <lineage>
        <taxon>Eukaryota</taxon>
        <taxon>Fungi</taxon>
        <taxon>Dikarya</taxon>
        <taxon>Basidiomycota</taxon>
        <taxon>Agaricomycotina</taxon>
        <taxon>Agaricomycetes</taxon>
        <taxon>Gloeophyllales</taxon>
        <taxon>Gloeophyllaceae</taxon>
        <taxon>Gloeophyllum</taxon>
    </lineage>
</organism>
<dbReference type="InterPro" id="IPR038665">
    <property type="entry name" value="Voltage-dep_anion_channel_sf"/>
</dbReference>
<accession>S7QDP8</accession>
<feature type="transmembrane region" description="Helical" evidence="8">
    <location>
        <begin position="327"/>
        <end position="347"/>
    </location>
</feature>
<dbReference type="KEGG" id="gtr:GLOTRDRAFT_110580"/>
<protein>
    <recommendedName>
        <fullName evidence="11">C4-dicarboxylate transporter/malic acid transport protein</fullName>
    </recommendedName>
</protein>
<dbReference type="EMBL" id="KB469299">
    <property type="protein sequence ID" value="EPQ57452.1"/>
    <property type="molecule type" value="Genomic_DNA"/>
</dbReference>
<reference evidence="9 10" key="1">
    <citation type="journal article" date="2012" name="Science">
        <title>The Paleozoic origin of enzymatic lignin decomposition reconstructed from 31 fungal genomes.</title>
        <authorList>
            <person name="Floudas D."/>
            <person name="Binder M."/>
            <person name="Riley R."/>
            <person name="Barry K."/>
            <person name="Blanchette R.A."/>
            <person name="Henrissat B."/>
            <person name="Martinez A.T."/>
            <person name="Otillar R."/>
            <person name="Spatafora J.W."/>
            <person name="Yadav J.S."/>
            <person name="Aerts A."/>
            <person name="Benoit I."/>
            <person name="Boyd A."/>
            <person name="Carlson A."/>
            <person name="Copeland A."/>
            <person name="Coutinho P.M."/>
            <person name="de Vries R.P."/>
            <person name="Ferreira P."/>
            <person name="Findley K."/>
            <person name="Foster B."/>
            <person name="Gaskell J."/>
            <person name="Glotzer D."/>
            <person name="Gorecki P."/>
            <person name="Heitman J."/>
            <person name="Hesse C."/>
            <person name="Hori C."/>
            <person name="Igarashi K."/>
            <person name="Jurgens J.A."/>
            <person name="Kallen N."/>
            <person name="Kersten P."/>
            <person name="Kohler A."/>
            <person name="Kuees U."/>
            <person name="Kumar T.K.A."/>
            <person name="Kuo A."/>
            <person name="LaButti K."/>
            <person name="Larrondo L.F."/>
            <person name="Lindquist E."/>
            <person name="Ling A."/>
            <person name="Lombard V."/>
            <person name="Lucas S."/>
            <person name="Lundell T."/>
            <person name="Martin R."/>
            <person name="McLaughlin D.J."/>
            <person name="Morgenstern I."/>
            <person name="Morin E."/>
            <person name="Murat C."/>
            <person name="Nagy L.G."/>
            <person name="Nolan M."/>
            <person name="Ohm R.A."/>
            <person name="Patyshakuliyeva A."/>
            <person name="Rokas A."/>
            <person name="Ruiz-Duenas F.J."/>
            <person name="Sabat G."/>
            <person name="Salamov A."/>
            <person name="Samejima M."/>
            <person name="Schmutz J."/>
            <person name="Slot J.C."/>
            <person name="St John F."/>
            <person name="Stenlid J."/>
            <person name="Sun H."/>
            <person name="Sun S."/>
            <person name="Syed K."/>
            <person name="Tsang A."/>
            <person name="Wiebenga A."/>
            <person name="Young D."/>
            <person name="Pisabarro A."/>
            <person name="Eastwood D.C."/>
            <person name="Martin F."/>
            <person name="Cullen D."/>
            <person name="Grigoriev I.V."/>
            <person name="Hibbett D.S."/>
        </authorList>
    </citation>
    <scope>NUCLEOTIDE SEQUENCE [LARGE SCALE GENOMIC DNA]</scope>
    <source>
        <strain evidence="9 10">ATCC 11539</strain>
    </source>
</reference>
<evidence type="ECO:0000313" key="9">
    <source>
        <dbReference type="EMBL" id="EPQ57452.1"/>
    </source>
</evidence>
<feature type="transmembrane region" description="Helical" evidence="8">
    <location>
        <begin position="287"/>
        <end position="315"/>
    </location>
</feature>
<keyword evidence="5 8" id="KW-0812">Transmembrane</keyword>
<dbReference type="AlphaFoldDB" id="S7QDP8"/>
<keyword evidence="4" id="KW-1003">Cell membrane</keyword>
<evidence type="ECO:0000256" key="5">
    <source>
        <dbReference type="ARBA" id="ARBA00022692"/>
    </source>
</evidence>
<proteinExistence type="inferred from homology"/>
<feature type="transmembrane region" description="Helical" evidence="8">
    <location>
        <begin position="208"/>
        <end position="229"/>
    </location>
</feature>
<dbReference type="GeneID" id="19299246"/>
<dbReference type="Pfam" id="PF03595">
    <property type="entry name" value="SLAC1"/>
    <property type="match status" value="1"/>
</dbReference>
<feature type="transmembrane region" description="Helical" evidence="8">
    <location>
        <begin position="28"/>
        <end position="49"/>
    </location>
</feature>
<feature type="transmembrane region" description="Helical" evidence="8">
    <location>
        <begin position="134"/>
        <end position="159"/>
    </location>
</feature>
<keyword evidence="7 8" id="KW-0472">Membrane</keyword>
<dbReference type="CDD" id="cd09318">
    <property type="entry name" value="TDT_SSU1"/>
    <property type="match status" value="1"/>
</dbReference>
<feature type="transmembrane region" description="Helical" evidence="8">
    <location>
        <begin position="103"/>
        <end position="122"/>
    </location>
</feature>
<dbReference type="GO" id="GO:0000319">
    <property type="term" value="F:sulfite transmembrane transporter activity"/>
    <property type="evidence" value="ECO:0007669"/>
    <property type="project" value="TreeGrafter"/>
</dbReference>
<gene>
    <name evidence="9" type="ORF">GLOTRDRAFT_110580</name>
</gene>
<evidence type="ECO:0000256" key="7">
    <source>
        <dbReference type="ARBA" id="ARBA00023136"/>
    </source>
</evidence>